<keyword evidence="3" id="KW-1185">Reference proteome</keyword>
<keyword evidence="1" id="KW-0812">Transmembrane</keyword>
<dbReference type="KEGG" id="rbc:BN938_0841"/>
<keyword evidence="1" id="KW-1133">Transmembrane helix</keyword>
<name>A0A060R755_9BACT</name>
<dbReference type="EMBL" id="HG934468">
    <property type="protein sequence ID" value="CDN30942.1"/>
    <property type="molecule type" value="Genomic_DNA"/>
</dbReference>
<reference evidence="2 3" key="1">
    <citation type="journal article" date="2015" name="Genome Announc.">
        <title>Complete Genome Sequence of the Novel Leech Symbiont Mucinivorans hirudinis M3T.</title>
        <authorList>
            <person name="Nelson M.C."/>
            <person name="Bomar L."/>
            <person name="Graf J."/>
        </authorList>
    </citation>
    <scope>NUCLEOTIDE SEQUENCE [LARGE SCALE GENOMIC DNA]</scope>
    <source>
        <strain evidence="3">M3</strain>
    </source>
</reference>
<dbReference type="Proteomes" id="UP000027616">
    <property type="component" value="Chromosome I"/>
</dbReference>
<gene>
    <name evidence="2" type="ORF">BN938_0841</name>
</gene>
<organism evidence="2 3">
    <name type="scientific">Mucinivorans hirudinis</name>
    <dbReference type="NCBI Taxonomy" id="1433126"/>
    <lineage>
        <taxon>Bacteria</taxon>
        <taxon>Pseudomonadati</taxon>
        <taxon>Bacteroidota</taxon>
        <taxon>Bacteroidia</taxon>
        <taxon>Bacteroidales</taxon>
        <taxon>Rikenellaceae</taxon>
        <taxon>Mucinivorans</taxon>
    </lineage>
</organism>
<accession>A0A060R755</accession>
<proteinExistence type="predicted"/>
<evidence type="ECO:0000313" key="2">
    <source>
        <dbReference type="EMBL" id="CDN30942.1"/>
    </source>
</evidence>
<protein>
    <submittedName>
        <fullName evidence="2">Uncharacterized protein</fullName>
    </submittedName>
</protein>
<keyword evidence="1" id="KW-0472">Membrane</keyword>
<evidence type="ECO:0000313" key="3">
    <source>
        <dbReference type="Proteomes" id="UP000027616"/>
    </source>
</evidence>
<dbReference type="HOGENOM" id="CLU_3202186_0_0_10"/>
<evidence type="ECO:0000256" key="1">
    <source>
        <dbReference type="SAM" id="Phobius"/>
    </source>
</evidence>
<feature type="transmembrane region" description="Helical" evidence="1">
    <location>
        <begin position="6"/>
        <end position="31"/>
    </location>
</feature>
<dbReference type="AlphaFoldDB" id="A0A060R755"/>
<sequence>MSALAAIWLMVILNIELLVVLYSFALINYALSNIESIQVRRPFSD</sequence>